<dbReference type="HOGENOM" id="CLU_2196701_0_0_1"/>
<sequence>MVQCDPSPAFLLPQQRAQARSSYKEYDHADNNNVLCASCNPLFHSPILRPRAQARESNPAVCCEFCARCSGRDTFHSPLVTRRSASVHSNDRLILPNKCWSHTSVVFN</sequence>
<dbReference type="VEuPathDB" id="FungiDB:CPSG_00539"/>
<keyword evidence="2" id="KW-1185">Reference proteome</keyword>
<organism evidence="2">
    <name type="scientific">Coccidioides posadasii (strain RMSCC 757 / Silveira)</name>
    <name type="common">Valley fever fungus</name>
    <dbReference type="NCBI Taxonomy" id="443226"/>
    <lineage>
        <taxon>Eukaryota</taxon>
        <taxon>Fungi</taxon>
        <taxon>Dikarya</taxon>
        <taxon>Ascomycota</taxon>
        <taxon>Pezizomycotina</taxon>
        <taxon>Eurotiomycetes</taxon>
        <taxon>Eurotiomycetidae</taxon>
        <taxon>Onygenales</taxon>
        <taxon>Onygenaceae</taxon>
        <taxon>Coccidioides</taxon>
    </lineage>
</organism>
<dbReference type="Proteomes" id="UP000002497">
    <property type="component" value="Unassembled WGS sequence"/>
</dbReference>
<protein>
    <submittedName>
        <fullName evidence="1">Uncharacterized protein</fullName>
    </submittedName>
</protein>
<proteinExistence type="predicted"/>
<dbReference type="AlphaFoldDB" id="E9CSI0"/>
<reference evidence="2" key="2">
    <citation type="submission" date="2010-03" db="EMBL/GenBank/DDBJ databases">
        <title>The genome sequence of Coccidioides posadasii strain Silveira.</title>
        <authorList>
            <consortium name="The Broad Institute Genome Sequencing Center for Infectious Disease"/>
            <person name="Neafsey D."/>
            <person name="Orbach M."/>
            <person name="Henn M.R."/>
            <person name="Cole G.T."/>
            <person name="Galgiani J."/>
            <person name="Gardner M.J."/>
            <person name="Kirkland T.N."/>
            <person name="Taylor J.W."/>
            <person name="Young S.K."/>
            <person name="Zeng Q."/>
            <person name="Koehrsen M."/>
            <person name="Alvarado L."/>
            <person name="Berlin A."/>
            <person name="Borenstein D."/>
            <person name="Chapman S.B."/>
            <person name="Chen Z."/>
            <person name="Engels R."/>
            <person name="Freedman E."/>
            <person name="Gellesch M."/>
            <person name="Goldberg J."/>
            <person name="Griggs A."/>
            <person name="Gujja S."/>
            <person name="Heilman E."/>
            <person name="Heiman D."/>
            <person name="Howarth C."/>
            <person name="Jen D."/>
            <person name="Larson L."/>
            <person name="Mehta T."/>
            <person name="Neiman D."/>
            <person name="Park D."/>
            <person name="Pearson M."/>
            <person name="Richards J."/>
            <person name="Roberts A."/>
            <person name="Saif S."/>
            <person name="Shea T."/>
            <person name="Shenoy N."/>
            <person name="Sisk P."/>
            <person name="Stolte C."/>
            <person name="Sykes S."/>
            <person name="Walk T."/>
            <person name="White J."/>
            <person name="Yandava C."/>
            <person name="Haas B."/>
            <person name="Nusbaum C."/>
            <person name="Birren B."/>
        </authorList>
    </citation>
    <scope>NUCLEOTIDE SEQUENCE [LARGE SCALE GENOMIC DNA]</scope>
    <source>
        <strain evidence="2">RMSCC 757 / Silveira</strain>
    </source>
</reference>
<evidence type="ECO:0000313" key="2">
    <source>
        <dbReference type="Proteomes" id="UP000002497"/>
    </source>
</evidence>
<dbReference type="EMBL" id="GL636486">
    <property type="protein sequence ID" value="EFW22640.1"/>
    <property type="molecule type" value="Genomic_DNA"/>
</dbReference>
<evidence type="ECO:0000313" key="1">
    <source>
        <dbReference type="EMBL" id="EFW22640.1"/>
    </source>
</evidence>
<name>E9CSI0_COCPS</name>
<gene>
    <name evidence="1" type="ORF">CPSG_00539</name>
</gene>
<reference evidence="2" key="1">
    <citation type="journal article" date="2010" name="Genome Res.">
        <title>Population genomic sequencing of Coccidioides fungi reveals recent hybridization and transposon control.</title>
        <authorList>
            <person name="Neafsey D.E."/>
            <person name="Barker B.M."/>
            <person name="Sharpton T.J."/>
            <person name="Stajich J.E."/>
            <person name="Park D.J."/>
            <person name="Whiston E."/>
            <person name="Hung C.-Y."/>
            <person name="McMahan C."/>
            <person name="White J."/>
            <person name="Sykes S."/>
            <person name="Heiman D."/>
            <person name="Young S."/>
            <person name="Zeng Q."/>
            <person name="Abouelleil A."/>
            <person name="Aftuck L."/>
            <person name="Bessette D."/>
            <person name="Brown A."/>
            <person name="FitzGerald M."/>
            <person name="Lui A."/>
            <person name="Macdonald J.P."/>
            <person name="Priest M."/>
            <person name="Orbach M.J."/>
            <person name="Galgiani J.N."/>
            <person name="Kirkland T.N."/>
            <person name="Cole G.T."/>
            <person name="Birren B.W."/>
            <person name="Henn M.R."/>
            <person name="Taylor J.W."/>
            <person name="Rounsley S.D."/>
        </authorList>
    </citation>
    <scope>NUCLEOTIDE SEQUENCE [LARGE SCALE GENOMIC DNA]</scope>
    <source>
        <strain evidence="2">RMSCC 757 / Silveira</strain>
    </source>
</reference>
<accession>E9CSI0</accession>